<dbReference type="NCBIfam" id="TIGR03347">
    <property type="entry name" value="VI_chp_1"/>
    <property type="match status" value="1"/>
</dbReference>
<dbReference type="Proteomes" id="UP000662888">
    <property type="component" value="Chromosome"/>
</dbReference>
<dbReference type="PANTHER" id="PTHR35564:SF4">
    <property type="entry name" value="CYTOPLASMIC PROTEIN"/>
    <property type="match status" value="1"/>
</dbReference>
<keyword evidence="2" id="KW-1185">Reference proteome</keyword>
<evidence type="ECO:0000313" key="1">
    <source>
        <dbReference type="EMBL" id="QPI47743.1"/>
    </source>
</evidence>
<reference evidence="1 2" key="1">
    <citation type="submission" date="2020-11" db="EMBL/GenBank/DDBJ databases">
        <authorList>
            <person name="Sun Q."/>
        </authorList>
    </citation>
    <scope>NUCLEOTIDE SEQUENCE [LARGE SCALE GENOMIC DNA]</scope>
    <source>
        <strain evidence="1 2">P8398</strain>
    </source>
</reference>
<gene>
    <name evidence="1" type="primary">tssG</name>
    <name evidence="1" type="ORF">IV454_19405</name>
</gene>
<dbReference type="Pfam" id="PF06996">
    <property type="entry name" value="T6SS_TssG"/>
    <property type="match status" value="1"/>
</dbReference>
<accession>A0AA48W9S0</accession>
<name>A0AA48W9S0_9BURK</name>
<dbReference type="PANTHER" id="PTHR35564">
    <property type="match status" value="1"/>
</dbReference>
<dbReference type="RefSeq" id="WP_206087419.1">
    <property type="nucleotide sequence ID" value="NZ_CP065053.1"/>
</dbReference>
<dbReference type="EMBL" id="CP065053">
    <property type="protein sequence ID" value="QPI47743.1"/>
    <property type="molecule type" value="Genomic_DNA"/>
</dbReference>
<protein>
    <submittedName>
        <fullName evidence="1">Type VI secretion system baseplate subunit TssG</fullName>
    </submittedName>
</protein>
<proteinExistence type="predicted"/>
<organism evidence="1 2">
    <name type="scientific">Massilia antarctica</name>
    <dbReference type="NCBI Taxonomy" id="2765360"/>
    <lineage>
        <taxon>Bacteria</taxon>
        <taxon>Pseudomonadati</taxon>
        <taxon>Pseudomonadota</taxon>
        <taxon>Betaproteobacteria</taxon>
        <taxon>Burkholderiales</taxon>
        <taxon>Oxalobacteraceae</taxon>
        <taxon>Telluria group</taxon>
        <taxon>Massilia</taxon>
    </lineage>
</organism>
<sequence>MRDPVALDAQLQAGAHGMEFFQILRLLENAHPHKPRIGASLRAGDDPVRFGQDPVLTFQASAVGAYVPAASRVPPRLSVNFFGMFGPGGALPLHLTEHARERVRNAGDTTLAAFADVFHHRMLSLFYRARACAEPVVGFDRPQSDRFADYVGSLCGIGSPAMKGRDSIGDAAKLHVAGLLANRARPAAGLVTLLRDYFALPVRIEQFVGHWMPLPDDSQTRIGARERGNRLGQSTVLGRQVWDYQHKFRIVFGPLSLHDYKRMLPGGESMRRLADWVRLYAGTVPDWDVRLILARAEVPGLRLGAATRLGWTSYVTSTRPAHDADQLLINPQPRAG</sequence>
<evidence type="ECO:0000313" key="2">
    <source>
        <dbReference type="Proteomes" id="UP000662888"/>
    </source>
</evidence>
<dbReference type="InterPro" id="IPR010732">
    <property type="entry name" value="T6SS_TssG-like"/>
</dbReference>